<dbReference type="CDD" id="cd00771">
    <property type="entry name" value="ThrRS_core"/>
    <property type="match status" value="1"/>
</dbReference>
<dbReference type="PROSITE" id="PS51880">
    <property type="entry name" value="TGS"/>
    <property type="match status" value="1"/>
</dbReference>
<evidence type="ECO:0000256" key="10">
    <source>
        <dbReference type="ARBA" id="ARBA00031900"/>
    </source>
</evidence>
<feature type="region of interest" description="Disordered" evidence="13">
    <location>
        <begin position="15"/>
        <end position="48"/>
    </location>
</feature>
<evidence type="ECO:0000256" key="5">
    <source>
        <dbReference type="ARBA" id="ARBA00022598"/>
    </source>
</evidence>
<dbReference type="PROSITE" id="PS50862">
    <property type="entry name" value="AA_TRNA_LIGASE_II"/>
    <property type="match status" value="1"/>
</dbReference>
<dbReference type="EC" id="6.1.1.3" evidence="3"/>
<dbReference type="InterPro" id="IPR047246">
    <property type="entry name" value="ThrRS_anticodon"/>
</dbReference>
<name>A0AAD5T5W5_9FUNG</name>
<evidence type="ECO:0000256" key="1">
    <source>
        <dbReference type="ARBA" id="ARBA00004496"/>
    </source>
</evidence>
<evidence type="ECO:0000256" key="2">
    <source>
        <dbReference type="ARBA" id="ARBA00008226"/>
    </source>
</evidence>
<keyword evidence="17" id="KW-1185">Reference proteome</keyword>
<keyword evidence="6" id="KW-0547">Nucleotide-binding</keyword>
<dbReference type="InterPro" id="IPR045864">
    <property type="entry name" value="aa-tRNA-synth_II/BPL/LPL"/>
</dbReference>
<dbReference type="Gene3D" id="3.10.20.30">
    <property type="match status" value="1"/>
</dbReference>
<protein>
    <recommendedName>
        <fullName evidence="12">Threonine--tRNA ligase, cytoplasmic</fullName>
        <ecNumber evidence="3">6.1.1.3</ecNumber>
    </recommendedName>
    <alternativeName>
        <fullName evidence="10">Threonyl-tRNA synthetase</fullName>
    </alternativeName>
</protein>
<dbReference type="SUPFAM" id="SSF52954">
    <property type="entry name" value="Class II aaRS ABD-related"/>
    <property type="match status" value="1"/>
</dbReference>
<dbReference type="PANTHER" id="PTHR11451">
    <property type="entry name" value="THREONINE-TRNA LIGASE"/>
    <property type="match status" value="1"/>
</dbReference>
<dbReference type="FunFam" id="3.10.20.30:FF:000006">
    <property type="entry name" value="Threonine--tRNA ligase, cytoplasmic"/>
    <property type="match status" value="1"/>
</dbReference>
<evidence type="ECO:0000256" key="13">
    <source>
        <dbReference type="SAM" id="MobiDB-lite"/>
    </source>
</evidence>
<comment type="similarity">
    <text evidence="2">Belongs to the class-II aminoacyl-tRNA synthetase family.</text>
</comment>
<dbReference type="Gene3D" id="3.40.50.800">
    <property type="entry name" value="Anticodon-binding domain"/>
    <property type="match status" value="1"/>
</dbReference>
<dbReference type="AlphaFoldDB" id="A0AAD5T5W5"/>
<keyword evidence="8" id="KW-0648">Protein biosynthesis</keyword>
<dbReference type="InterPro" id="IPR012676">
    <property type="entry name" value="TGS-like"/>
</dbReference>
<dbReference type="Gene3D" id="3.30.980.10">
    <property type="entry name" value="Threonyl-trna Synthetase, Chain A, domain 2"/>
    <property type="match status" value="1"/>
</dbReference>
<proteinExistence type="inferred from homology"/>
<dbReference type="EMBL" id="JADGJH010000496">
    <property type="protein sequence ID" value="KAJ3127727.1"/>
    <property type="molecule type" value="Genomic_DNA"/>
</dbReference>
<dbReference type="CDD" id="cd00860">
    <property type="entry name" value="ThrRS_anticodon"/>
    <property type="match status" value="1"/>
</dbReference>
<evidence type="ECO:0000256" key="4">
    <source>
        <dbReference type="ARBA" id="ARBA00022490"/>
    </source>
</evidence>
<evidence type="ECO:0000256" key="3">
    <source>
        <dbReference type="ARBA" id="ARBA00013163"/>
    </source>
</evidence>
<dbReference type="GO" id="GO:0005524">
    <property type="term" value="F:ATP binding"/>
    <property type="evidence" value="ECO:0007669"/>
    <property type="project" value="UniProtKB-KW"/>
</dbReference>
<dbReference type="SUPFAM" id="SSF81271">
    <property type="entry name" value="TGS-like"/>
    <property type="match status" value="1"/>
</dbReference>
<dbReference type="InterPro" id="IPR033728">
    <property type="entry name" value="ThrRS_core"/>
</dbReference>
<keyword evidence="9" id="KW-0030">Aminoacyl-tRNA synthetase</keyword>
<dbReference type="GO" id="GO:0004829">
    <property type="term" value="F:threonine-tRNA ligase activity"/>
    <property type="evidence" value="ECO:0007669"/>
    <property type="project" value="UniProtKB-EC"/>
</dbReference>
<dbReference type="SUPFAM" id="SSF55186">
    <property type="entry name" value="ThrRS/AlaRS common domain"/>
    <property type="match status" value="1"/>
</dbReference>
<evidence type="ECO:0000313" key="17">
    <source>
        <dbReference type="Proteomes" id="UP001211907"/>
    </source>
</evidence>
<evidence type="ECO:0000256" key="8">
    <source>
        <dbReference type="ARBA" id="ARBA00022917"/>
    </source>
</evidence>
<dbReference type="GO" id="GO:0006435">
    <property type="term" value="P:threonyl-tRNA aminoacylation"/>
    <property type="evidence" value="ECO:0007669"/>
    <property type="project" value="InterPro"/>
</dbReference>
<organism evidence="16 17">
    <name type="scientific">Physocladia obscura</name>
    <dbReference type="NCBI Taxonomy" id="109957"/>
    <lineage>
        <taxon>Eukaryota</taxon>
        <taxon>Fungi</taxon>
        <taxon>Fungi incertae sedis</taxon>
        <taxon>Chytridiomycota</taxon>
        <taxon>Chytridiomycota incertae sedis</taxon>
        <taxon>Chytridiomycetes</taxon>
        <taxon>Chytridiales</taxon>
        <taxon>Chytriomycetaceae</taxon>
        <taxon>Physocladia</taxon>
    </lineage>
</organism>
<evidence type="ECO:0000259" key="14">
    <source>
        <dbReference type="PROSITE" id="PS50862"/>
    </source>
</evidence>
<dbReference type="Gene3D" id="3.30.930.10">
    <property type="entry name" value="Bira Bifunctional Protein, Domain 2"/>
    <property type="match status" value="1"/>
</dbReference>
<feature type="domain" description="TGS" evidence="15">
    <location>
        <begin position="93"/>
        <end position="155"/>
    </location>
</feature>
<dbReference type="InterPro" id="IPR002314">
    <property type="entry name" value="aa-tRNA-synt_IIb"/>
</dbReference>
<dbReference type="Pfam" id="PF07973">
    <property type="entry name" value="tRNA_SAD"/>
    <property type="match status" value="1"/>
</dbReference>
<keyword evidence="7" id="KW-0067">ATP-binding</keyword>
<evidence type="ECO:0000256" key="6">
    <source>
        <dbReference type="ARBA" id="ARBA00022741"/>
    </source>
</evidence>
<feature type="domain" description="Aminoacyl-transfer RNA synthetases class-II family profile" evidence="14">
    <location>
        <begin position="336"/>
        <end position="637"/>
    </location>
</feature>
<dbReference type="InterPro" id="IPR002320">
    <property type="entry name" value="Thr-tRNA-ligase_IIa"/>
</dbReference>
<dbReference type="SUPFAM" id="SSF55681">
    <property type="entry name" value="Class II aaRS and biotin synthetases"/>
    <property type="match status" value="1"/>
</dbReference>
<dbReference type="InterPro" id="IPR012947">
    <property type="entry name" value="tRNA_SAD"/>
</dbReference>
<comment type="caution">
    <text evidence="16">The sequence shown here is derived from an EMBL/GenBank/DDBJ whole genome shotgun (WGS) entry which is preliminary data.</text>
</comment>
<dbReference type="GO" id="GO:0005739">
    <property type="term" value="C:mitochondrion"/>
    <property type="evidence" value="ECO:0007669"/>
    <property type="project" value="TreeGrafter"/>
</dbReference>
<dbReference type="Proteomes" id="UP001211907">
    <property type="component" value="Unassembled WGS sequence"/>
</dbReference>
<dbReference type="PRINTS" id="PR01047">
    <property type="entry name" value="TRNASYNTHTHR"/>
</dbReference>
<evidence type="ECO:0000256" key="12">
    <source>
        <dbReference type="ARBA" id="ARBA00073157"/>
    </source>
</evidence>
<dbReference type="FunFam" id="3.40.50.800:FF:000003">
    <property type="entry name" value="Threonine--tRNA ligase 2, cytoplasmic"/>
    <property type="match status" value="1"/>
</dbReference>
<comment type="catalytic activity">
    <reaction evidence="11">
        <text>tRNA(Thr) + L-threonine + ATP = L-threonyl-tRNA(Thr) + AMP + diphosphate + H(+)</text>
        <dbReference type="Rhea" id="RHEA:24624"/>
        <dbReference type="Rhea" id="RHEA-COMP:9670"/>
        <dbReference type="Rhea" id="RHEA-COMP:9704"/>
        <dbReference type="ChEBI" id="CHEBI:15378"/>
        <dbReference type="ChEBI" id="CHEBI:30616"/>
        <dbReference type="ChEBI" id="CHEBI:33019"/>
        <dbReference type="ChEBI" id="CHEBI:57926"/>
        <dbReference type="ChEBI" id="CHEBI:78442"/>
        <dbReference type="ChEBI" id="CHEBI:78534"/>
        <dbReference type="ChEBI" id="CHEBI:456215"/>
        <dbReference type="EC" id="6.1.1.3"/>
    </reaction>
</comment>
<dbReference type="FunFam" id="3.30.930.10:FF:000009">
    <property type="entry name" value="Threonine--tRNA ligase 2, cytoplasmic"/>
    <property type="match status" value="1"/>
</dbReference>
<keyword evidence="5" id="KW-0436">Ligase</keyword>
<reference evidence="16" key="1">
    <citation type="submission" date="2020-05" db="EMBL/GenBank/DDBJ databases">
        <title>Phylogenomic resolution of chytrid fungi.</title>
        <authorList>
            <person name="Stajich J.E."/>
            <person name="Amses K."/>
            <person name="Simmons R."/>
            <person name="Seto K."/>
            <person name="Myers J."/>
            <person name="Bonds A."/>
            <person name="Quandt C.A."/>
            <person name="Barry K."/>
            <person name="Liu P."/>
            <person name="Grigoriev I."/>
            <person name="Longcore J.E."/>
            <person name="James T.Y."/>
        </authorList>
    </citation>
    <scope>NUCLEOTIDE SEQUENCE</scope>
    <source>
        <strain evidence="16">JEL0513</strain>
    </source>
</reference>
<dbReference type="Pfam" id="PF03129">
    <property type="entry name" value="HGTP_anticodon"/>
    <property type="match status" value="1"/>
</dbReference>
<sequence length="748" mass="85607">MSFIWTGYSWKKSEIGEDKQQEKAMSANNNSNNTKEPKPAKKGKSGKDAAAAAPIGEYALEVLPRPEFIQWRIDLFDELKKEYDAQIAAKPRVPIKITLPDGRDMDGTAWETSPMDIAKTLSKSLSERVVIAKVDGVLWDLVRPLEGTCKMELLDFEKDEGKMVFWHSSAHVMGESCELHYGCHLCIGPPIEEGFYYEMSMERSVTQADYPSIEALSARSIKEKQPFQRLVVSKENLLKMFKDNKYKVHIINDKIPDGTSTTVYRCGPLIDLCYGPHIPDTGRIKALAVTKNSSSYFLGDAKNDSLQRIYGISFPDVKQMKEYKQFVEEAAKRDHRKIGVEQELFFFHEMSPGTAFWQPNGAIVYNSLLELQREEYRKRGFKEVITPNMYNSKLWETSGHWQHYKDDMFTFDVEKDKFALKPMNCPGHCLMFGHRDRSYRDLPLRFADFGVLHRNEASGALSGLTRVRRFQQDDAHIFCTLDQLKGEMKGAFDFLKQIYENVFGFSWSMKLSTRPEKFLGDVATWDLAEATLTESLNASGYPWELNPGDGAFYGPKIDIKLTDAMRRNHQCATIQLDFQLPERFKLHYVSEEPIIDPETGKRAGSVMKRPVMIHRAVLGSVERMFAILTENYAGKWPFWLSPFQVVVIPVSQAAQPYAERVRGELYEAGLHAECDDSDLTLNKKIRNAEIAQFNFIFVVGAEEEKSLSVNVRNRDDPNTKTKGEVRPLKEILEKLLMLKKTRSKTQII</sequence>
<dbReference type="Pfam" id="PF02824">
    <property type="entry name" value="TGS"/>
    <property type="match status" value="1"/>
</dbReference>
<dbReference type="PANTHER" id="PTHR11451:SF46">
    <property type="entry name" value="THREONINE--TRNA LIGASE"/>
    <property type="match status" value="1"/>
</dbReference>
<dbReference type="FunFam" id="3.30.980.10:FF:000005">
    <property type="entry name" value="Threonyl-tRNA synthetase, mitochondrial"/>
    <property type="match status" value="1"/>
</dbReference>
<gene>
    <name evidence="16" type="primary">THS1</name>
    <name evidence="16" type="ORF">HK100_009569</name>
</gene>
<accession>A0AAD5T5W5</accession>
<dbReference type="CDD" id="cd01667">
    <property type="entry name" value="TGS_ThrRS"/>
    <property type="match status" value="1"/>
</dbReference>
<dbReference type="SMART" id="SM00863">
    <property type="entry name" value="tRNA_SAD"/>
    <property type="match status" value="1"/>
</dbReference>
<evidence type="ECO:0000259" key="15">
    <source>
        <dbReference type="PROSITE" id="PS51880"/>
    </source>
</evidence>
<evidence type="ECO:0000256" key="11">
    <source>
        <dbReference type="ARBA" id="ARBA00049515"/>
    </source>
</evidence>
<evidence type="ECO:0000313" key="16">
    <source>
        <dbReference type="EMBL" id="KAJ3127727.1"/>
    </source>
</evidence>
<dbReference type="InterPro" id="IPR004095">
    <property type="entry name" value="TGS"/>
</dbReference>
<dbReference type="NCBIfam" id="TIGR00418">
    <property type="entry name" value="thrS"/>
    <property type="match status" value="1"/>
</dbReference>
<dbReference type="InterPro" id="IPR036621">
    <property type="entry name" value="Anticodon-bd_dom_sf"/>
</dbReference>
<dbReference type="HAMAP" id="MF_00184">
    <property type="entry name" value="Thr_tRNA_synth"/>
    <property type="match status" value="1"/>
</dbReference>
<evidence type="ECO:0000256" key="7">
    <source>
        <dbReference type="ARBA" id="ARBA00022840"/>
    </source>
</evidence>
<dbReference type="InterPro" id="IPR012675">
    <property type="entry name" value="Beta-grasp_dom_sf"/>
</dbReference>
<dbReference type="InterPro" id="IPR018163">
    <property type="entry name" value="Thr/Ala-tRNA-synth_IIc_edit"/>
</dbReference>
<dbReference type="InterPro" id="IPR006195">
    <property type="entry name" value="aa-tRNA-synth_II"/>
</dbReference>
<dbReference type="InterPro" id="IPR004154">
    <property type="entry name" value="Anticodon-bd"/>
</dbReference>
<keyword evidence="4" id="KW-0963">Cytoplasm</keyword>
<comment type="subcellular location">
    <subcellularLocation>
        <location evidence="1">Cytoplasm</location>
    </subcellularLocation>
</comment>
<dbReference type="Pfam" id="PF00587">
    <property type="entry name" value="tRNA-synt_2b"/>
    <property type="match status" value="1"/>
</dbReference>
<evidence type="ECO:0000256" key="9">
    <source>
        <dbReference type="ARBA" id="ARBA00023146"/>
    </source>
</evidence>